<gene>
    <name evidence="3" type="ORF">S12H4_13999</name>
</gene>
<proteinExistence type="predicted"/>
<dbReference type="InterPro" id="IPR013762">
    <property type="entry name" value="Integrase-like_cat_sf"/>
</dbReference>
<organism evidence="3">
    <name type="scientific">marine sediment metagenome</name>
    <dbReference type="NCBI Taxonomy" id="412755"/>
    <lineage>
        <taxon>unclassified sequences</taxon>
        <taxon>metagenomes</taxon>
        <taxon>ecological metagenomes</taxon>
    </lineage>
</organism>
<comment type="caution">
    <text evidence="3">The sequence shown here is derived from an EMBL/GenBank/DDBJ whole genome shotgun (WGS) entry which is preliminary data.</text>
</comment>
<dbReference type="InterPro" id="IPR011010">
    <property type="entry name" value="DNA_brk_join_enz"/>
</dbReference>
<dbReference type="GO" id="GO:0006310">
    <property type="term" value="P:DNA recombination"/>
    <property type="evidence" value="ECO:0007669"/>
    <property type="project" value="UniProtKB-KW"/>
</dbReference>
<dbReference type="GO" id="GO:0015074">
    <property type="term" value="P:DNA integration"/>
    <property type="evidence" value="ECO:0007669"/>
    <property type="project" value="InterPro"/>
</dbReference>
<dbReference type="GO" id="GO:0003677">
    <property type="term" value="F:DNA binding"/>
    <property type="evidence" value="ECO:0007669"/>
    <property type="project" value="InterPro"/>
</dbReference>
<protein>
    <recommendedName>
        <fullName evidence="2">Tyr recombinase domain-containing protein</fullName>
    </recommendedName>
</protein>
<name>X1REQ3_9ZZZZ</name>
<dbReference type="AlphaFoldDB" id="X1REQ3"/>
<dbReference type="InterPro" id="IPR002104">
    <property type="entry name" value="Integrase_catalytic"/>
</dbReference>
<feature type="non-terminal residue" evidence="3">
    <location>
        <position position="1"/>
    </location>
</feature>
<dbReference type="Pfam" id="PF00589">
    <property type="entry name" value="Phage_integrase"/>
    <property type="match status" value="1"/>
</dbReference>
<dbReference type="EMBL" id="BARW01006665">
    <property type="protein sequence ID" value="GAI79083.1"/>
    <property type="molecule type" value="Genomic_DNA"/>
</dbReference>
<accession>X1REQ3</accession>
<evidence type="ECO:0000259" key="2">
    <source>
        <dbReference type="PROSITE" id="PS51898"/>
    </source>
</evidence>
<keyword evidence="1" id="KW-0233">DNA recombination</keyword>
<sequence length="70" mass="7841">TPIKDLKSYLSPEQVERVIAATTNPRDALLVRIPWRSGIRVSELIGIRVQDIDFDNRASPVFPGMSSCFP</sequence>
<dbReference type="Gene3D" id="1.10.443.10">
    <property type="entry name" value="Intergrase catalytic core"/>
    <property type="match status" value="1"/>
</dbReference>
<dbReference type="SUPFAM" id="SSF56349">
    <property type="entry name" value="DNA breaking-rejoining enzymes"/>
    <property type="match status" value="1"/>
</dbReference>
<reference evidence="3" key="1">
    <citation type="journal article" date="2014" name="Front. Microbiol.">
        <title>High frequency of phylogenetically diverse reductive dehalogenase-homologous genes in deep subseafloor sedimentary metagenomes.</title>
        <authorList>
            <person name="Kawai M."/>
            <person name="Futagami T."/>
            <person name="Toyoda A."/>
            <person name="Takaki Y."/>
            <person name="Nishi S."/>
            <person name="Hori S."/>
            <person name="Arai W."/>
            <person name="Tsubouchi T."/>
            <person name="Morono Y."/>
            <person name="Uchiyama I."/>
            <person name="Ito T."/>
            <person name="Fujiyama A."/>
            <person name="Inagaki F."/>
            <person name="Takami H."/>
        </authorList>
    </citation>
    <scope>NUCLEOTIDE SEQUENCE</scope>
    <source>
        <strain evidence="3">Expedition CK06-06</strain>
    </source>
</reference>
<dbReference type="PROSITE" id="PS51898">
    <property type="entry name" value="TYR_RECOMBINASE"/>
    <property type="match status" value="1"/>
</dbReference>
<evidence type="ECO:0000313" key="3">
    <source>
        <dbReference type="EMBL" id="GAI79083.1"/>
    </source>
</evidence>
<feature type="domain" description="Tyr recombinase" evidence="2">
    <location>
        <begin position="5"/>
        <end position="70"/>
    </location>
</feature>
<evidence type="ECO:0000256" key="1">
    <source>
        <dbReference type="ARBA" id="ARBA00023172"/>
    </source>
</evidence>